<name>A0ACD5Z0G5_AVESA</name>
<dbReference type="Proteomes" id="UP001732700">
    <property type="component" value="Chromosome 6A"/>
</dbReference>
<sequence>MWLAGRIYGSTHLQAACPSTKTRTLADPFSTSAKTTNTIESRERESREPSMDVATGAMGSLLPKMKELCLEEHMLPDRVKQEVADLCAEIEIMQAALLKIAGFGVYQFDPQTKIWAAEAKEVSYLIDDVVDSFQQGSKPANLDNFKGGMTKKVAYIRGLANRFKKSKARIEFAVALQDICVKVRKIKERFERYKVYEVVANLPPATIDPRQLALYQNTKYIIGIEESSMDLIKKISCYDDYSSPKQLKILSIFGSMGLGKTTLAKLVYDKLKGEFSCGAFVSAGCKPDVTTILRDLLFELGGKSYLVDNTLDYIIVALQKLLAEKRYLIVVDDLWDISTWETIKCVLLDNDCGSLVIITTRNFQVGRKAGEVYKMKPLSHEKSEELFYNRLFGGKVNIPDQLVDVSKLITKKCGCIPLAIITMATLLVGKPRETWYALYNSIGFGHGDNEEVNNTRRISLFSYYDLPSRLRNCLLHLSLFPEGYMIWKDTLIWKWIAEGFIHKSEGVGLFEIGESYFYELINRSLVQPVEIPHSGGIIIGCRVNVIVLDMICFLSKQENFVMVLDSHERDTFDWIRAPLLAIQNRVVQENEMPTNPHVRSFNATKCELQMMPSLTRFQLLRVLALEDCASIGGIYHLEHIRKLVHLRYLGLFNTPICELPQDIGNLQYLQTLDLRQTKIEELPHAVVLLSELKCLRAGSRSITVPDGMGNLASLEELQLSDVISSSQNTVKELGKLKKLRDLKLCIRLSDERSKRDLVESLGNLQEIKILHLDGGLWIDESYWKGYVPSRHLRHVYLGMKFSRLPAWISPLLLPDLSHLSVDISVVEEEDLLILGSFPELLYLSLVGEHVCLPDTMGGDAFPRLKYCYTSGMVRFLKGAAPELESVSFNVRLWGLKDGSFDLKFRSLLDHPLLQVVRVEIFYTEAHLTEVDEVEAALSDVVHTHPNCPILDICNWKSSVSEQFGSHYDVDGNDYYDDNEEDNDHEYYYDEE</sequence>
<accession>A0ACD5Z0G5</accession>
<evidence type="ECO:0000313" key="1">
    <source>
        <dbReference type="EnsemblPlants" id="AVESA.00010b.r2.6AG1074140.2.CDS"/>
    </source>
</evidence>
<keyword evidence="2" id="KW-1185">Reference proteome</keyword>
<reference evidence="1" key="1">
    <citation type="submission" date="2021-05" db="EMBL/GenBank/DDBJ databases">
        <authorList>
            <person name="Scholz U."/>
            <person name="Mascher M."/>
            <person name="Fiebig A."/>
        </authorList>
    </citation>
    <scope>NUCLEOTIDE SEQUENCE [LARGE SCALE GENOMIC DNA]</scope>
</reference>
<reference evidence="1" key="2">
    <citation type="submission" date="2025-09" db="UniProtKB">
        <authorList>
            <consortium name="EnsemblPlants"/>
        </authorList>
    </citation>
    <scope>IDENTIFICATION</scope>
</reference>
<dbReference type="EnsemblPlants" id="AVESA.00010b.r2.6AG1074140.2">
    <property type="protein sequence ID" value="AVESA.00010b.r2.6AG1074140.2.CDS"/>
    <property type="gene ID" value="AVESA.00010b.r2.6AG1074140"/>
</dbReference>
<protein>
    <submittedName>
        <fullName evidence="1">Uncharacterized protein</fullName>
    </submittedName>
</protein>
<evidence type="ECO:0000313" key="2">
    <source>
        <dbReference type="Proteomes" id="UP001732700"/>
    </source>
</evidence>
<proteinExistence type="predicted"/>
<organism evidence="1 2">
    <name type="scientific">Avena sativa</name>
    <name type="common">Oat</name>
    <dbReference type="NCBI Taxonomy" id="4498"/>
    <lineage>
        <taxon>Eukaryota</taxon>
        <taxon>Viridiplantae</taxon>
        <taxon>Streptophyta</taxon>
        <taxon>Embryophyta</taxon>
        <taxon>Tracheophyta</taxon>
        <taxon>Spermatophyta</taxon>
        <taxon>Magnoliopsida</taxon>
        <taxon>Liliopsida</taxon>
        <taxon>Poales</taxon>
        <taxon>Poaceae</taxon>
        <taxon>BOP clade</taxon>
        <taxon>Pooideae</taxon>
        <taxon>Poodae</taxon>
        <taxon>Poeae</taxon>
        <taxon>Poeae Chloroplast Group 1 (Aveneae type)</taxon>
        <taxon>Aveninae</taxon>
        <taxon>Avena</taxon>
    </lineage>
</organism>